<name>A0A388T355_9ACTN</name>
<dbReference type="AlphaFoldDB" id="A0A388T355"/>
<evidence type="ECO:0000313" key="3">
    <source>
        <dbReference type="Proteomes" id="UP000265354"/>
    </source>
</evidence>
<accession>A0A388T355</accession>
<feature type="region of interest" description="Disordered" evidence="1">
    <location>
        <begin position="1"/>
        <end position="110"/>
    </location>
</feature>
<evidence type="ECO:0000313" key="2">
    <source>
        <dbReference type="EMBL" id="GBQ02420.1"/>
    </source>
</evidence>
<proteinExistence type="predicted"/>
<organism evidence="2 3">
    <name type="scientific">Streptomyces spongiicola</name>
    <dbReference type="NCBI Taxonomy" id="1690221"/>
    <lineage>
        <taxon>Bacteria</taxon>
        <taxon>Bacillati</taxon>
        <taxon>Actinomycetota</taxon>
        <taxon>Actinomycetes</taxon>
        <taxon>Kitasatosporales</taxon>
        <taxon>Streptomycetaceae</taxon>
        <taxon>Streptomyces</taxon>
    </lineage>
</organism>
<evidence type="ECO:0000256" key="1">
    <source>
        <dbReference type="SAM" id="MobiDB-lite"/>
    </source>
</evidence>
<comment type="caution">
    <text evidence="2">The sequence shown here is derived from an EMBL/GenBank/DDBJ whole genome shotgun (WGS) entry which is preliminary data.</text>
</comment>
<dbReference type="EMBL" id="BGZL01000011">
    <property type="protein sequence ID" value="GBQ02420.1"/>
    <property type="molecule type" value="Genomic_DNA"/>
</dbReference>
<protein>
    <submittedName>
        <fullName evidence="2">Uncharacterized protein</fullName>
    </submittedName>
</protein>
<reference evidence="2 3" key="1">
    <citation type="submission" date="2018-07" db="EMBL/GenBank/DDBJ databases">
        <title>Whole Genome Shotgun Sequence of Streptomyces spongiicola strain 531S.</title>
        <authorList>
            <person name="Dohra H."/>
            <person name="Kodani S."/>
        </authorList>
    </citation>
    <scope>NUCLEOTIDE SEQUENCE [LARGE SCALE GENOMIC DNA]</scope>
    <source>
        <strain evidence="2 3">531S</strain>
    </source>
</reference>
<dbReference type="Proteomes" id="UP000265354">
    <property type="component" value="Unassembled WGS sequence"/>
</dbReference>
<feature type="compositionally biased region" description="Basic and acidic residues" evidence="1">
    <location>
        <begin position="95"/>
        <end position="110"/>
    </location>
</feature>
<gene>
    <name evidence="2" type="ORF">SSP531S_38790</name>
</gene>
<sequence length="110" mass="12047">MDAGHRLAVPGPRSAWPSRARAPPGRPESAYRHCVPASRRGTVPRGTAAHTPGRGDVRWSRARSPGRPFDKVRSKPCRTALPIPLRTCPAGRRLRAGDDDTAEPRRQETP</sequence>